<proteinExistence type="predicted"/>
<dbReference type="EMBL" id="FQXB01000001">
    <property type="protein sequence ID" value="SHG79757.1"/>
    <property type="molecule type" value="Genomic_DNA"/>
</dbReference>
<keyword evidence="1" id="KW-0472">Membrane</keyword>
<reference evidence="2 3" key="1">
    <citation type="submission" date="2016-11" db="EMBL/GenBank/DDBJ databases">
        <authorList>
            <person name="Jaros S."/>
            <person name="Januszkiewicz K."/>
            <person name="Wedrychowicz H."/>
        </authorList>
    </citation>
    <scope>NUCLEOTIDE SEQUENCE [LARGE SCALE GENOMIC DNA]</scope>
    <source>
        <strain evidence="2 3">DSM 28715</strain>
    </source>
</reference>
<dbReference type="AlphaFoldDB" id="A0A1M5MRB1"/>
<protein>
    <submittedName>
        <fullName evidence="2">Uncharacterized protein</fullName>
    </submittedName>
</protein>
<name>A0A1M5MRB1_9RHOB</name>
<sequence>MVDFTDKYEVEKSGSAGVYIAAAFVVAVLLFMLFAGGGGTVSDPALLTTPEATATTGN</sequence>
<accession>A0A1M5MRB1</accession>
<dbReference type="STRING" id="1508389.SAMN05444003_0971"/>
<dbReference type="RefSeq" id="WP_165611584.1">
    <property type="nucleotide sequence ID" value="NZ_FQXB01000001.1"/>
</dbReference>
<keyword evidence="1" id="KW-1133">Transmembrane helix</keyword>
<gene>
    <name evidence="2" type="ORF">SAMN05444003_0971</name>
</gene>
<feature type="transmembrane region" description="Helical" evidence="1">
    <location>
        <begin position="16"/>
        <end position="35"/>
    </location>
</feature>
<evidence type="ECO:0000313" key="2">
    <source>
        <dbReference type="EMBL" id="SHG79757.1"/>
    </source>
</evidence>
<dbReference type="Proteomes" id="UP000184074">
    <property type="component" value="Unassembled WGS sequence"/>
</dbReference>
<evidence type="ECO:0000256" key="1">
    <source>
        <dbReference type="SAM" id="Phobius"/>
    </source>
</evidence>
<evidence type="ECO:0000313" key="3">
    <source>
        <dbReference type="Proteomes" id="UP000184074"/>
    </source>
</evidence>
<keyword evidence="3" id="KW-1185">Reference proteome</keyword>
<organism evidence="2 3">
    <name type="scientific">Cognatiyoonia sediminum</name>
    <dbReference type="NCBI Taxonomy" id="1508389"/>
    <lineage>
        <taxon>Bacteria</taxon>
        <taxon>Pseudomonadati</taxon>
        <taxon>Pseudomonadota</taxon>
        <taxon>Alphaproteobacteria</taxon>
        <taxon>Rhodobacterales</taxon>
        <taxon>Paracoccaceae</taxon>
        <taxon>Cognatiyoonia</taxon>
    </lineage>
</organism>
<keyword evidence="1" id="KW-0812">Transmembrane</keyword>